<dbReference type="EMBL" id="NHOQ01000961">
    <property type="protein sequence ID" value="PWA27957.1"/>
    <property type="molecule type" value="Genomic_DNA"/>
</dbReference>
<gene>
    <name evidence="1" type="ORF">CCH79_00017530</name>
</gene>
<accession>A0A315VXG0</accession>
<name>A0A315VXG0_GAMAF</name>
<dbReference type="AlphaFoldDB" id="A0A315VXG0"/>
<sequence>MLATPVIVPWCSAAVPQEYSLDDLEHCHPFVDGLLIESTRRLINTDIHSVTGPLLDWPLDQTGTSSIGPRFSPTG</sequence>
<dbReference type="Proteomes" id="UP000250572">
    <property type="component" value="Unassembled WGS sequence"/>
</dbReference>
<keyword evidence="2" id="KW-1185">Reference proteome</keyword>
<reference evidence="1 2" key="1">
    <citation type="journal article" date="2018" name="G3 (Bethesda)">
        <title>A High-Quality Reference Genome for the Invasive Mosquitofish Gambusia affinis Using a Chicago Library.</title>
        <authorList>
            <person name="Hoffberg S.L."/>
            <person name="Troendle N.J."/>
            <person name="Glenn T.C."/>
            <person name="Mahmud O."/>
            <person name="Louha S."/>
            <person name="Chalopin D."/>
            <person name="Bennetzen J.L."/>
            <person name="Mauricio R."/>
        </authorList>
    </citation>
    <scope>NUCLEOTIDE SEQUENCE [LARGE SCALE GENOMIC DNA]</scope>
    <source>
        <strain evidence="1">NE01/NJP1002.9</strain>
        <tissue evidence="1">Muscle</tissue>
    </source>
</reference>
<proteinExistence type="predicted"/>
<organism evidence="1 2">
    <name type="scientific">Gambusia affinis</name>
    <name type="common">Western mosquitofish</name>
    <name type="synonym">Heterandria affinis</name>
    <dbReference type="NCBI Taxonomy" id="33528"/>
    <lineage>
        <taxon>Eukaryota</taxon>
        <taxon>Metazoa</taxon>
        <taxon>Chordata</taxon>
        <taxon>Craniata</taxon>
        <taxon>Vertebrata</taxon>
        <taxon>Euteleostomi</taxon>
        <taxon>Actinopterygii</taxon>
        <taxon>Neopterygii</taxon>
        <taxon>Teleostei</taxon>
        <taxon>Neoteleostei</taxon>
        <taxon>Acanthomorphata</taxon>
        <taxon>Ovalentaria</taxon>
        <taxon>Atherinomorphae</taxon>
        <taxon>Cyprinodontiformes</taxon>
        <taxon>Poeciliidae</taxon>
        <taxon>Poeciliinae</taxon>
        <taxon>Gambusia</taxon>
    </lineage>
</organism>
<protein>
    <submittedName>
        <fullName evidence="1">Uncharacterized protein</fullName>
    </submittedName>
</protein>
<evidence type="ECO:0000313" key="1">
    <source>
        <dbReference type="EMBL" id="PWA27957.1"/>
    </source>
</evidence>
<evidence type="ECO:0000313" key="2">
    <source>
        <dbReference type="Proteomes" id="UP000250572"/>
    </source>
</evidence>
<comment type="caution">
    <text evidence="1">The sequence shown here is derived from an EMBL/GenBank/DDBJ whole genome shotgun (WGS) entry which is preliminary data.</text>
</comment>